<dbReference type="InterPro" id="IPR024446">
    <property type="entry name" value="PXPV"/>
</dbReference>
<evidence type="ECO:0008006" key="4">
    <source>
        <dbReference type="Google" id="ProtNLM"/>
    </source>
</evidence>
<keyword evidence="1" id="KW-0732">Signal</keyword>
<protein>
    <recommendedName>
        <fullName evidence="4">Virulence factor</fullName>
    </recommendedName>
</protein>
<reference evidence="2 3" key="1">
    <citation type="submission" date="2016-02" db="EMBL/GenBank/DDBJ databases">
        <authorList>
            <person name="Wen L."/>
            <person name="He K."/>
            <person name="Yang H."/>
        </authorList>
    </citation>
    <scope>NUCLEOTIDE SEQUENCE [LARGE SCALE GENOMIC DNA]</scope>
    <source>
        <strain evidence="2 3">TSA40</strain>
    </source>
</reference>
<dbReference type="AlphaFoldDB" id="A0A254THG4"/>
<feature type="chain" id="PRO_5012151708" description="Virulence factor" evidence="1">
    <location>
        <begin position="28"/>
        <end position="118"/>
    </location>
</feature>
<accession>A0A254THG4</accession>
<keyword evidence="3" id="KW-1185">Reference proteome</keyword>
<dbReference type="Pfam" id="PF12778">
    <property type="entry name" value="PXPV"/>
    <property type="match status" value="1"/>
</dbReference>
<dbReference type="Proteomes" id="UP000197535">
    <property type="component" value="Unassembled WGS sequence"/>
</dbReference>
<sequence length="118" mass="13441">MKQFAPSSPAKWIAVAAVVLAAPMAGASDVDWSVTVGSGYPAARVYTPPPPVVYVQPEPVYVRPRPVYVQPRPVYVQPATVVQYGPPAYYVEPGRPHKHKHKHWKHRHDDRYYDRYDY</sequence>
<name>A0A254THG4_9BURK</name>
<gene>
    <name evidence="2" type="ORF">AYR66_23740</name>
</gene>
<comment type="caution">
    <text evidence="2">The sequence shown here is derived from an EMBL/GenBank/DDBJ whole genome shotgun (WGS) entry which is preliminary data.</text>
</comment>
<proteinExistence type="predicted"/>
<feature type="signal peptide" evidence="1">
    <location>
        <begin position="1"/>
        <end position="27"/>
    </location>
</feature>
<evidence type="ECO:0000313" key="2">
    <source>
        <dbReference type="EMBL" id="OWW22054.1"/>
    </source>
</evidence>
<dbReference type="EMBL" id="LSTO01000001">
    <property type="protein sequence ID" value="OWW22054.1"/>
    <property type="molecule type" value="Genomic_DNA"/>
</dbReference>
<evidence type="ECO:0000313" key="3">
    <source>
        <dbReference type="Proteomes" id="UP000197535"/>
    </source>
</evidence>
<organism evidence="2 3">
    <name type="scientific">Noviherbaspirillum denitrificans</name>
    <dbReference type="NCBI Taxonomy" id="1968433"/>
    <lineage>
        <taxon>Bacteria</taxon>
        <taxon>Pseudomonadati</taxon>
        <taxon>Pseudomonadota</taxon>
        <taxon>Betaproteobacteria</taxon>
        <taxon>Burkholderiales</taxon>
        <taxon>Oxalobacteraceae</taxon>
        <taxon>Noviherbaspirillum</taxon>
    </lineage>
</organism>
<dbReference type="RefSeq" id="WP_088708885.1">
    <property type="nucleotide sequence ID" value="NZ_LSTO01000001.1"/>
</dbReference>
<evidence type="ECO:0000256" key="1">
    <source>
        <dbReference type="SAM" id="SignalP"/>
    </source>
</evidence>